<organism evidence="2 3">
    <name type="scientific">Massariosphaeria phaeospora</name>
    <dbReference type="NCBI Taxonomy" id="100035"/>
    <lineage>
        <taxon>Eukaryota</taxon>
        <taxon>Fungi</taxon>
        <taxon>Dikarya</taxon>
        <taxon>Ascomycota</taxon>
        <taxon>Pezizomycotina</taxon>
        <taxon>Dothideomycetes</taxon>
        <taxon>Pleosporomycetidae</taxon>
        <taxon>Pleosporales</taxon>
        <taxon>Pleosporales incertae sedis</taxon>
        <taxon>Massariosphaeria</taxon>
    </lineage>
</organism>
<gene>
    <name evidence="2" type="ORF">BDV95DRAFT_480970</name>
</gene>
<evidence type="ECO:0000313" key="3">
    <source>
        <dbReference type="Proteomes" id="UP000481861"/>
    </source>
</evidence>
<sequence length="349" mass="39237">MAPPAELTTIPLEIRHKIFEHAAVRDYRPKKVLRHWFEKTEVAQIIAKQTASSPDGVAPRGAYQDDDEDSEVAEQEGHGEEDEDDIDDDEQEDDGEDDDNMQEDEDNAEDAENEDVDMDDGAGEADETMADGDGVTAAAAAAAAQTTPPVPVVHPARKWRHIPNFMRITHCPPPVELFLVSKALSKEAKDWFYDVAVLRIEATASFAHTSFFEEAFEQVTNAAFSPMENIRKVQVTFVWDTAWLRANNSEAPESIFQALLRSRAEFIVKILKQAPELQSVEVHWHDSLQDDESTRLKYDILDGFTALLAKVDIKDHYIAPDAKPHAKSIAGKRRVEFQNILDNGLERLF</sequence>
<dbReference type="AlphaFoldDB" id="A0A7C8IIX2"/>
<dbReference type="Proteomes" id="UP000481861">
    <property type="component" value="Unassembled WGS sequence"/>
</dbReference>
<evidence type="ECO:0000313" key="2">
    <source>
        <dbReference type="EMBL" id="KAF2877553.1"/>
    </source>
</evidence>
<evidence type="ECO:0000256" key="1">
    <source>
        <dbReference type="SAM" id="MobiDB-lite"/>
    </source>
</evidence>
<dbReference type="OrthoDB" id="3795483at2759"/>
<feature type="compositionally biased region" description="Acidic residues" evidence="1">
    <location>
        <begin position="64"/>
        <end position="129"/>
    </location>
</feature>
<name>A0A7C8IIX2_9PLEO</name>
<keyword evidence="3" id="KW-1185">Reference proteome</keyword>
<accession>A0A7C8IIX2</accession>
<reference evidence="2 3" key="1">
    <citation type="submission" date="2020-01" db="EMBL/GenBank/DDBJ databases">
        <authorList>
            <consortium name="DOE Joint Genome Institute"/>
            <person name="Haridas S."/>
            <person name="Albert R."/>
            <person name="Binder M."/>
            <person name="Bloem J."/>
            <person name="Labutti K."/>
            <person name="Salamov A."/>
            <person name="Andreopoulos B."/>
            <person name="Baker S.E."/>
            <person name="Barry K."/>
            <person name="Bills G."/>
            <person name="Bluhm B.H."/>
            <person name="Cannon C."/>
            <person name="Castanera R."/>
            <person name="Culley D.E."/>
            <person name="Daum C."/>
            <person name="Ezra D."/>
            <person name="Gonzalez J.B."/>
            <person name="Henrissat B."/>
            <person name="Kuo A."/>
            <person name="Liang C."/>
            <person name="Lipzen A."/>
            <person name="Lutzoni F."/>
            <person name="Magnuson J."/>
            <person name="Mondo S."/>
            <person name="Nolan M."/>
            <person name="Ohm R."/>
            <person name="Pangilinan J."/>
            <person name="Park H.-J.H."/>
            <person name="Ramirez L."/>
            <person name="Alfaro M."/>
            <person name="Sun H."/>
            <person name="Tritt A."/>
            <person name="Yoshinaga Y."/>
            <person name="Zwiers L.-H.L."/>
            <person name="Turgeon B.G."/>
            <person name="Goodwin S.B."/>
            <person name="Spatafora J.W."/>
            <person name="Crous P.W."/>
            <person name="Grigoriev I.V."/>
        </authorList>
    </citation>
    <scope>NUCLEOTIDE SEQUENCE [LARGE SCALE GENOMIC DNA]</scope>
    <source>
        <strain evidence="2 3">CBS 611.86</strain>
    </source>
</reference>
<proteinExistence type="predicted"/>
<protein>
    <submittedName>
        <fullName evidence="2">Uncharacterized protein</fullName>
    </submittedName>
</protein>
<dbReference type="EMBL" id="JAADJZ010000002">
    <property type="protein sequence ID" value="KAF2877553.1"/>
    <property type="molecule type" value="Genomic_DNA"/>
</dbReference>
<comment type="caution">
    <text evidence="2">The sequence shown here is derived from an EMBL/GenBank/DDBJ whole genome shotgun (WGS) entry which is preliminary data.</text>
</comment>
<feature type="region of interest" description="Disordered" evidence="1">
    <location>
        <begin position="48"/>
        <end position="129"/>
    </location>
</feature>